<gene>
    <name evidence="6" type="ORF">SAMN03080610_02688</name>
</gene>
<dbReference type="SUPFAM" id="SSF46785">
    <property type="entry name" value="Winged helix' DNA-binding domain"/>
    <property type="match status" value="1"/>
</dbReference>
<dbReference type="GO" id="GO:0045892">
    <property type="term" value="P:negative regulation of DNA-templated transcription"/>
    <property type="evidence" value="ECO:0007669"/>
    <property type="project" value="TreeGrafter"/>
</dbReference>
<dbReference type="OrthoDB" id="8098267at2"/>
<keyword evidence="2" id="KW-0238">DNA-binding</keyword>
<dbReference type="InterPro" id="IPR036390">
    <property type="entry name" value="WH_DNA-bd_sf"/>
</dbReference>
<dbReference type="PANTHER" id="PTHR30136">
    <property type="entry name" value="HELIX-TURN-HELIX TRANSCRIPTIONAL REGULATOR, ICLR FAMILY"/>
    <property type="match status" value="1"/>
</dbReference>
<dbReference type="GO" id="GO:0003677">
    <property type="term" value="F:DNA binding"/>
    <property type="evidence" value="ECO:0007669"/>
    <property type="project" value="UniProtKB-KW"/>
</dbReference>
<dbReference type="InterPro" id="IPR005471">
    <property type="entry name" value="Tscrpt_reg_IclR_N"/>
</dbReference>
<dbReference type="InterPro" id="IPR014757">
    <property type="entry name" value="Tscrpt_reg_IclR_C"/>
</dbReference>
<dbReference type="Gene3D" id="1.10.10.10">
    <property type="entry name" value="Winged helix-like DNA-binding domain superfamily/Winged helix DNA-binding domain"/>
    <property type="match status" value="1"/>
</dbReference>
<organism evidence="6 7">
    <name type="scientific">Afifella marina DSM 2698</name>
    <dbReference type="NCBI Taxonomy" id="1120955"/>
    <lineage>
        <taxon>Bacteria</taxon>
        <taxon>Pseudomonadati</taxon>
        <taxon>Pseudomonadota</taxon>
        <taxon>Alphaproteobacteria</taxon>
        <taxon>Hyphomicrobiales</taxon>
        <taxon>Afifellaceae</taxon>
        <taxon>Afifella</taxon>
    </lineage>
</organism>
<evidence type="ECO:0000313" key="6">
    <source>
        <dbReference type="EMBL" id="SCZ40975.1"/>
    </source>
</evidence>
<dbReference type="PROSITE" id="PS51077">
    <property type="entry name" value="HTH_ICLR"/>
    <property type="match status" value="1"/>
</dbReference>
<dbReference type="InterPro" id="IPR036388">
    <property type="entry name" value="WH-like_DNA-bd_sf"/>
</dbReference>
<dbReference type="InterPro" id="IPR029016">
    <property type="entry name" value="GAF-like_dom_sf"/>
</dbReference>
<keyword evidence="1" id="KW-0805">Transcription regulation</keyword>
<protein>
    <submittedName>
        <fullName evidence="6">Transcriptional regulator, IclR family</fullName>
    </submittedName>
</protein>
<evidence type="ECO:0000256" key="2">
    <source>
        <dbReference type="ARBA" id="ARBA00023125"/>
    </source>
</evidence>
<dbReference type="PROSITE" id="PS51078">
    <property type="entry name" value="ICLR_ED"/>
    <property type="match status" value="1"/>
</dbReference>
<proteinExistence type="predicted"/>
<feature type="domain" description="HTH iclR-type" evidence="4">
    <location>
        <begin position="10"/>
        <end position="70"/>
    </location>
</feature>
<dbReference type="STRING" id="1120955.SAMN03080610_02688"/>
<feature type="domain" description="IclR-ED" evidence="5">
    <location>
        <begin position="71"/>
        <end position="252"/>
    </location>
</feature>
<evidence type="ECO:0000259" key="5">
    <source>
        <dbReference type="PROSITE" id="PS51078"/>
    </source>
</evidence>
<dbReference type="InterPro" id="IPR050707">
    <property type="entry name" value="HTH_MetabolicPath_Reg"/>
</dbReference>
<dbReference type="Proteomes" id="UP000199347">
    <property type="component" value="Unassembled WGS sequence"/>
</dbReference>
<name>A0A1G5NUF0_AFIMA</name>
<keyword evidence="7" id="KW-1185">Reference proteome</keyword>
<dbReference type="SMART" id="SM00346">
    <property type="entry name" value="HTH_ICLR"/>
    <property type="match status" value="1"/>
</dbReference>
<reference evidence="6 7" key="1">
    <citation type="submission" date="2016-10" db="EMBL/GenBank/DDBJ databases">
        <authorList>
            <person name="de Groot N.N."/>
        </authorList>
    </citation>
    <scope>NUCLEOTIDE SEQUENCE [LARGE SCALE GENOMIC DNA]</scope>
    <source>
        <strain evidence="6 7">DSM 2698</strain>
    </source>
</reference>
<evidence type="ECO:0000313" key="7">
    <source>
        <dbReference type="Proteomes" id="UP000199347"/>
    </source>
</evidence>
<dbReference type="EMBL" id="FMVW01000006">
    <property type="protein sequence ID" value="SCZ40975.1"/>
    <property type="molecule type" value="Genomic_DNA"/>
</dbReference>
<sequence>MAENEKNYVVQSVDDAINILMTVAEHPEAGVSEIARAAGVTKAKTFRLLRTLERRELVSQEPDGRWRLGNAILVLGTSASSQIDLVKLANPILEDLGLKTNETVQLRLRDKSEALCIAKYEPSRDLRVHAVVGRRRPLYAGSSKAIMAYLPEDERESVLPQELKAFTGNTITDRSRLFAELDRIRQMRICISRGEVSDQLVAVSAPVFSADGSVFASINIAAPAFRTDDTDIERFIRLVSEAAGRISEGLGWKGNASLSGRIAL</sequence>
<dbReference type="SUPFAM" id="SSF55781">
    <property type="entry name" value="GAF domain-like"/>
    <property type="match status" value="1"/>
</dbReference>
<dbReference type="RefSeq" id="WP_092814090.1">
    <property type="nucleotide sequence ID" value="NZ_FMVW01000006.1"/>
</dbReference>
<evidence type="ECO:0000256" key="3">
    <source>
        <dbReference type="ARBA" id="ARBA00023163"/>
    </source>
</evidence>
<evidence type="ECO:0000259" key="4">
    <source>
        <dbReference type="PROSITE" id="PS51077"/>
    </source>
</evidence>
<dbReference type="PANTHER" id="PTHR30136:SF24">
    <property type="entry name" value="HTH-TYPE TRANSCRIPTIONAL REPRESSOR ALLR"/>
    <property type="match status" value="1"/>
</dbReference>
<keyword evidence="3" id="KW-0804">Transcription</keyword>
<dbReference type="Pfam" id="PF09339">
    <property type="entry name" value="HTH_IclR"/>
    <property type="match status" value="1"/>
</dbReference>
<accession>A0A1G5NUF0</accession>
<dbReference type="GO" id="GO:0003700">
    <property type="term" value="F:DNA-binding transcription factor activity"/>
    <property type="evidence" value="ECO:0007669"/>
    <property type="project" value="TreeGrafter"/>
</dbReference>
<dbReference type="AlphaFoldDB" id="A0A1G5NUF0"/>
<dbReference type="Pfam" id="PF01614">
    <property type="entry name" value="IclR_C"/>
    <property type="match status" value="1"/>
</dbReference>
<evidence type="ECO:0000256" key="1">
    <source>
        <dbReference type="ARBA" id="ARBA00023015"/>
    </source>
</evidence>
<dbReference type="Gene3D" id="3.30.450.40">
    <property type="match status" value="1"/>
</dbReference>